<evidence type="ECO:0000313" key="2">
    <source>
        <dbReference type="Proteomes" id="UP000008909"/>
    </source>
</evidence>
<dbReference type="AlphaFoldDB" id="G7Y9D2"/>
<keyword evidence="2" id="KW-1185">Reference proteome</keyword>
<name>G7Y9D2_CLOSI</name>
<dbReference type="InParanoid" id="G7Y9D2"/>
<reference key="2">
    <citation type="submission" date="2011-10" db="EMBL/GenBank/DDBJ databases">
        <title>The genome and transcriptome sequence of Clonorchis sinensis provide insights into the carcinogenic liver fluke.</title>
        <authorList>
            <person name="Wang X."/>
            <person name="Huang Y."/>
            <person name="Chen W."/>
            <person name="Liu H."/>
            <person name="Guo L."/>
            <person name="Chen Y."/>
            <person name="Luo F."/>
            <person name="Zhou W."/>
            <person name="Sun J."/>
            <person name="Mao Q."/>
            <person name="Liang P."/>
            <person name="Zhou C."/>
            <person name="Tian Y."/>
            <person name="Men J."/>
            <person name="Lv X."/>
            <person name="Huang L."/>
            <person name="Zhou J."/>
            <person name="Hu Y."/>
            <person name="Li R."/>
            <person name="Zhang F."/>
            <person name="Lei H."/>
            <person name="Li X."/>
            <person name="Hu X."/>
            <person name="Liang C."/>
            <person name="Xu J."/>
            <person name="Wu Z."/>
            <person name="Yu X."/>
        </authorList>
    </citation>
    <scope>NUCLEOTIDE SEQUENCE</scope>
    <source>
        <strain>Henan</strain>
    </source>
</reference>
<dbReference type="Proteomes" id="UP000008909">
    <property type="component" value="Unassembled WGS sequence"/>
</dbReference>
<accession>G7Y9D2</accession>
<reference evidence="1" key="1">
    <citation type="journal article" date="2011" name="Genome Biol.">
        <title>The draft genome of the carcinogenic human liver fluke Clonorchis sinensis.</title>
        <authorList>
            <person name="Wang X."/>
            <person name="Chen W."/>
            <person name="Huang Y."/>
            <person name="Sun J."/>
            <person name="Men J."/>
            <person name="Liu H."/>
            <person name="Luo F."/>
            <person name="Guo L."/>
            <person name="Lv X."/>
            <person name="Deng C."/>
            <person name="Zhou C."/>
            <person name="Fan Y."/>
            <person name="Li X."/>
            <person name="Huang L."/>
            <person name="Hu Y."/>
            <person name="Liang C."/>
            <person name="Hu X."/>
            <person name="Xu J."/>
            <person name="Yu X."/>
        </authorList>
    </citation>
    <scope>NUCLEOTIDE SEQUENCE [LARGE SCALE GENOMIC DNA]</scope>
    <source>
        <strain evidence="1">Henan</strain>
    </source>
</reference>
<sequence length="54" mass="6288">MLHPRPLCPIGELPQWEHRDPRTIYSNAVQNPLAMRTIFKHFVQDKPASVKLPI</sequence>
<gene>
    <name evidence="1" type="ORF">CLF_103236</name>
</gene>
<evidence type="ECO:0000313" key="1">
    <source>
        <dbReference type="EMBL" id="GAA49567.1"/>
    </source>
</evidence>
<protein>
    <submittedName>
        <fullName evidence="1">Uncharacterized protein</fullName>
    </submittedName>
</protein>
<dbReference type="EMBL" id="DF142968">
    <property type="protein sequence ID" value="GAA49567.1"/>
    <property type="molecule type" value="Genomic_DNA"/>
</dbReference>
<proteinExistence type="predicted"/>
<organism evidence="1 2">
    <name type="scientific">Clonorchis sinensis</name>
    <name type="common">Chinese liver fluke</name>
    <dbReference type="NCBI Taxonomy" id="79923"/>
    <lineage>
        <taxon>Eukaryota</taxon>
        <taxon>Metazoa</taxon>
        <taxon>Spiralia</taxon>
        <taxon>Lophotrochozoa</taxon>
        <taxon>Platyhelminthes</taxon>
        <taxon>Trematoda</taxon>
        <taxon>Digenea</taxon>
        <taxon>Opisthorchiida</taxon>
        <taxon>Opisthorchiata</taxon>
        <taxon>Opisthorchiidae</taxon>
        <taxon>Clonorchis</taxon>
    </lineage>
</organism>